<proteinExistence type="predicted"/>
<dbReference type="GeneID" id="22915045"/>
<dbReference type="RefSeq" id="XP_011132619.1">
    <property type="nucleotide sequence ID" value="XM_011134317.1"/>
</dbReference>
<sequence length="254" mass="26710">MNRFVCLFVAVNGLIQSKELKKVSVVDKTGAESADCKAVCNLPALGKVDKLSDLNAKGLTCVQNSKFKDGACTLSFEVEVGSLSDSDSLVCDNADLLSFSETTLDDCGFKITAWKFADATVKNGDPTKKVAAKIASKPYATVSDAQSLCKSTAWKDIKADTDVQVKIENGSDADSFHATILGTLDPALQWSYNNTQTGVPQITGLKQYGANTQSTITISRTYQYGDKDVCKGSSGVAAALGFSAAAAVFAAAVL</sequence>
<comment type="caution">
    <text evidence="1">The sequence shown here is derived from an EMBL/GenBank/DDBJ whole genome shotgun (WGS) entry which is preliminary data.</text>
</comment>
<dbReference type="AlphaFoldDB" id="A0A023B0U6"/>
<protein>
    <submittedName>
        <fullName evidence="1">Uncharacterized protein</fullName>
    </submittedName>
</protein>
<gene>
    <name evidence="1" type="ORF">GNI_142400</name>
</gene>
<evidence type="ECO:0000313" key="1">
    <source>
        <dbReference type="EMBL" id="EZG44951.1"/>
    </source>
</evidence>
<dbReference type="Proteomes" id="UP000019763">
    <property type="component" value="Unassembled WGS sequence"/>
</dbReference>
<keyword evidence="2" id="KW-1185">Reference proteome</keyword>
<dbReference type="EMBL" id="AFNH02001053">
    <property type="protein sequence ID" value="EZG44951.1"/>
    <property type="molecule type" value="Genomic_DNA"/>
</dbReference>
<organism evidence="1 2">
    <name type="scientific">Gregarina niphandrodes</name>
    <name type="common">Septate eugregarine</name>
    <dbReference type="NCBI Taxonomy" id="110365"/>
    <lineage>
        <taxon>Eukaryota</taxon>
        <taxon>Sar</taxon>
        <taxon>Alveolata</taxon>
        <taxon>Apicomplexa</taxon>
        <taxon>Conoidasida</taxon>
        <taxon>Gregarinasina</taxon>
        <taxon>Eugregarinorida</taxon>
        <taxon>Gregarinidae</taxon>
        <taxon>Gregarina</taxon>
    </lineage>
</organism>
<name>A0A023B0U6_GRENI</name>
<evidence type="ECO:0000313" key="2">
    <source>
        <dbReference type="Proteomes" id="UP000019763"/>
    </source>
</evidence>
<accession>A0A023B0U6</accession>
<reference evidence="1" key="1">
    <citation type="submission" date="2013-12" db="EMBL/GenBank/DDBJ databases">
        <authorList>
            <person name="Omoto C.K."/>
            <person name="Sibley D."/>
            <person name="Venepally P."/>
            <person name="Hadjithomas M."/>
            <person name="Karamycheva S."/>
            <person name="Brunk B."/>
            <person name="Roos D."/>
            <person name="Caler E."/>
            <person name="Lorenzi H."/>
        </authorList>
    </citation>
    <scope>NUCLEOTIDE SEQUENCE</scope>
</reference>
<dbReference type="VEuPathDB" id="CryptoDB:GNI_142400"/>